<evidence type="ECO:0000313" key="6">
    <source>
        <dbReference type="EMBL" id="GMG19777.1"/>
    </source>
</evidence>
<reference evidence="6" key="1">
    <citation type="submission" date="2023-04" db="EMBL/GenBank/DDBJ databases">
        <title>Ambrosiozyma monospora NBRC 1965.</title>
        <authorList>
            <person name="Ichikawa N."/>
            <person name="Sato H."/>
            <person name="Tonouchi N."/>
        </authorList>
    </citation>
    <scope>NUCLEOTIDE SEQUENCE</scope>
    <source>
        <strain evidence="6">NBRC 1965</strain>
    </source>
</reference>
<dbReference type="SUPFAM" id="SSF53335">
    <property type="entry name" value="S-adenosyl-L-methionine-dependent methyltransferases"/>
    <property type="match status" value="1"/>
</dbReference>
<dbReference type="HAMAP" id="MF_03044">
    <property type="entry name" value="BMT2"/>
    <property type="match status" value="1"/>
</dbReference>
<dbReference type="EMBL" id="BSXU01000202">
    <property type="protein sequence ID" value="GMG19777.1"/>
    <property type="molecule type" value="Genomic_DNA"/>
</dbReference>
<feature type="compositionally biased region" description="Polar residues" evidence="5">
    <location>
        <begin position="98"/>
        <end position="107"/>
    </location>
</feature>
<dbReference type="EC" id="2.1.1.-" evidence="4"/>
<dbReference type="Pfam" id="PF11968">
    <property type="entry name" value="Bmt2"/>
    <property type="match status" value="1"/>
</dbReference>
<dbReference type="Proteomes" id="UP001165063">
    <property type="component" value="Unassembled WGS sequence"/>
</dbReference>
<accession>A0A9W7DCJ4</accession>
<evidence type="ECO:0000313" key="7">
    <source>
        <dbReference type="Proteomes" id="UP001165063"/>
    </source>
</evidence>
<comment type="subcellular location">
    <subcellularLocation>
        <location evidence="4">Nucleus</location>
        <location evidence="4">Nucleolus</location>
    </subcellularLocation>
</comment>
<proteinExistence type="inferred from homology"/>
<dbReference type="InterPro" id="IPR029063">
    <property type="entry name" value="SAM-dependent_MTases_sf"/>
</dbReference>
<keyword evidence="3 4" id="KW-0949">S-adenosyl-L-methionine</keyword>
<comment type="similarity">
    <text evidence="4">Belongs to the BMT2 family.</text>
</comment>
<dbReference type="AlphaFoldDB" id="A0A9W7DCJ4"/>
<evidence type="ECO:0000256" key="3">
    <source>
        <dbReference type="ARBA" id="ARBA00022691"/>
    </source>
</evidence>
<organism evidence="6 7">
    <name type="scientific">Ambrosiozyma monospora</name>
    <name type="common">Yeast</name>
    <name type="synonym">Endomycopsis monosporus</name>
    <dbReference type="NCBI Taxonomy" id="43982"/>
    <lineage>
        <taxon>Eukaryota</taxon>
        <taxon>Fungi</taxon>
        <taxon>Dikarya</taxon>
        <taxon>Ascomycota</taxon>
        <taxon>Saccharomycotina</taxon>
        <taxon>Pichiomycetes</taxon>
        <taxon>Pichiales</taxon>
        <taxon>Pichiaceae</taxon>
        <taxon>Ambrosiozyma</taxon>
    </lineage>
</organism>
<evidence type="ECO:0000256" key="5">
    <source>
        <dbReference type="SAM" id="MobiDB-lite"/>
    </source>
</evidence>
<dbReference type="GO" id="GO:0016433">
    <property type="term" value="F:rRNA (adenine) methyltransferase activity"/>
    <property type="evidence" value="ECO:0007669"/>
    <property type="project" value="UniProtKB-UniRule"/>
</dbReference>
<dbReference type="PANTHER" id="PTHR21008">
    <property type="entry name" value="S-ADENOSYLMETHIONINE SENSOR UPSTREAM OF MTORC1-RELATED"/>
    <property type="match status" value="1"/>
</dbReference>
<evidence type="ECO:0000256" key="4">
    <source>
        <dbReference type="HAMAP-Rule" id="MF_03044"/>
    </source>
</evidence>
<dbReference type="GO" id="GO:0005730">
    <property type="term" value="C:nucleolus"/>
    <property type="evidence" value="ECO:0007669"/>
    <property type="project" value="UniProtKB-SubCell"/>
</dbReference>
<protein>
    <recommendedName>
        <fullName evidence="4">25S rRNA adenine-N(1) methyltransferase</fullName>
        <ecNumber evidence="4">2.1.1.-</ecNumber>
    </recommendedName>
</protein>
<evidence type="ECO:0000256" key="2">
    <source>
        <dbReference type="ARBA" id="ARBA00022679"/>
    </source>
</evidence>
<feature type="region of interest" description="Disordered" evidence="5">
    <location>
        <begin position="94"/>
        <end position="115"/>
    </location>
</feature>
<feature type="binding site" evidence="4">
    <location>
        <position position="170"/>
    </location>
    <ligand>
        <name>S-adenosyl-L-methionine</name>
        <dbReference type="ChEBI" id="CHEBI:59789"/>
    </ligand>
</feature>
<keyword evidence="2 4" id="KW-0808">Transferase</keyword>
<sequence>MARRKTARQLIRRFHILLKNKAIILNKLELTEETYKNQLNLNKNKTYQDAKNAILQTLKVNKTPSTNDFQLTGLNRSQLIGKLGEIEGEIEKRGGLETYQSASTQGQDGKRGGDSSKKLVEWLRELKCYSPSDDTNNTTVKSPTAMEIGCLSSQNEISKCKIFHSVTKLDLHSQEPGVIEEQDFMERPIPKTDASRFDLISCSLVVNFVPDAEARGEMLRRITKFFKTGNDWPKMLFFVLPLPCITNSRYCDDASFGIIMEKLGFVEIRKHTSNKLAYWLFEYDSKRRNLKFSVKKKELHPGGNRNNFCVVLS</sequence>
<keyword evidence="1 4" id="KW-0489">Methyltransferase</keyword>
<comment type="function">
    <text evidence="4">S-adenosyl-L-methionine-dependent methyltransferase that specifically methylates the N(1) position of an adenine present in helix 65 in 25S rRNA.</text>
</comment>
<dbReference type="InterPro" id="IPR021867">
    <property type="entry name" value="Bmt2/SAMTOR"/>
</dbReference>
<dbReference type="OrthoDB" id="5954793at2759"/>
<keyword evidence="4" id="KW-0539">Nucleus</keyword>
<comment type="caution">
    <text evidence="6">The sequence shown here is derived from an EMBL/GenBank/DDBJ whole genome shotgun (WGS) entry which is preliminary data.</text>
</comment>
<gene>
    <name evidence="4" type="primary">BMT2</name>
    <name evidence="6" type="ORF">Amon01_000072700</name>
</gene>
<evidence type="ECO:0000256" key="1">
    <source>
        <dbReference type="ARBA" id="ARBA00022603"/>
    </source>
</evidence>
<name>A0A9W7DCJ4_AMBMO</name>
<dbReference type="PANTHER" id="PTHR21008:SF1">
    <property type="entry name" value="25S RRNA (ADENINE(2142)-N(1))-METHYLTRANSFERASE"/>
    <property type="match status" value="1"/>
</dbReference>
<feature type="binding site" evidence="4">
    <location>
        <position position="149"/>
    </location>
    <ligand>
        <name>S-adenosyl-L-methionine</name>
        <dbReference type="ChEBI" id="CHEBI:59789"/>
    </ligand>
</feature>
<keyword evidence="7" id="KW-1185">Reference proteome</keyword>